<evidence type="ECO:0000256" key="1">
    <source>
        <dbReference type="ARBA" id="ARBA00004127"/>
    </source>
</evidence>
<keyword evidence="4 6" id="KW-0472">Membrane</keyword>
<keyword evidence="8" id="KW-1185">Reference proteome</keyword>
<dbReference type="RefSeq" id="WP_089411595.1">
    <property type="nucleotide sequence ID" value="NZ_FZQA01000002.1"/>
</dbReference>
<protein>
    <submittedName>
        <fullName evidence="7">Protein-S-isoprenylcysteine O-methyltransferase Ste14</fullName>
    </submittedName>
</protein>
<name>A0A239PP41_9PROT</name>
<dbReference type="Pfam" id="PF04191">
    <property type="entry name" value="PEMT"/>
    <property type="match status" value="1"/>
</dbReference>
<organism evidence="7 8">
    <name type="scientific">Amphiplicatus metriothermophilus</name>
    <dbReference type="NCBI Taxonomy" id="1519374"/>
    <lineage>
        <taxon>Bacteria</taxon>
        <taxon>Pseudomonadati</taxon>
        <taxon>Pseudomonadota</taxon>
        <taxon>Alphaproteobacteria</taxon>
        <taxon>Parvularculales</taxon>
        <taxon>Parvularculaceae</taxon>
        <taxon>Amphiplicatus</taxon>
    </lineage>
</organism>
<dbReference type="Gene3D" id="1.20.120.1630">
    <property type="match status" value="1"/>
</dbReference>
<keyword evidence="7" id="KW-0808">Transferase</keyword>
<dbReference type="AlphaFoldDB" id="A0A239PP41"/>
<dbReference type="Proteomes" id="UP000198346">
    <property type="component" value="Unassembled WGS sequence"/>
</dbReference>
<dbReference type="GO" id="GO:0012505">
    <property type="term" value="C:endomembrane system"/>
    <property type="evidence" value="ECO:0007669"/>
    <property type="project" value="UniProtKB-SubCell"/>
</dbReference>
<proteinExistence type="predicted"/>
<gene>
    <name evidence="7" type="ORF">SAMN06297382_1095</name>
</gene>
<comment type="subcellular location">
    <subcellularLocation>
        <location evidence="1">Endomembrane system</location>
        <topology evidence="1">Multi-pass membrane protein</topology>
    </subcellularLocation>
</comment>
<keyword evidence="7" id="KW-0489">Methyltransferase</keyword>
<feature type="transmembrane region" description="Helical" evidence="6">
    <location>
        <begin position="29"/>
        <end position="47"/>
    </location>
</feature>
<sequence length="169" mass="18685">MMDAPPPNLQNEPPREEDEGPKVRVHPPTVMFAALVAGFLVRLYAGGSLPLPRALAEGLGGFLIILALGILMAATRAFNEAGETLQPNTPSKRLLTEGPYRFSRNPVYLAMMIFGAGFGIATSNVWIVLTTALAGVILHFFAIKPEEAYLERRFGDAFAEYRRRVRRWI</sequence>
<feature type="transmembrane region" description="Helical" evidence="6">
    <location>
        <begin position="59"/>
        <end position="78"/>
    </location>
</feature>
<dbReference type="GO" id="GO:0008168">
    <property type="term" value="F:methyltransferase activity"/>
    <property type="evidence" value="ECO:0007669"/>
    <property type="project" value="UniProtKB-KW"/>
</dbReference>
<evidence type="ECO:0000313" key="8">
    <source>
        <dbReference type="Proteomes" id="UP000198346"/>
    </source>
</evidence>
<keyword evidence="3 6" id="KW-1133">Transmembrane helix</keyword>
<dbReference type="EMBL" id="FZQA01000002">
    <property type="protein sequence ID" value="SNT72064.1"/>
    <property type="molecule type" value="Genomic_DNA"/>
</dbReference>
<dbReference type="PANTHER" id="PTHR12714">
    <property type="entry name" value="PROTEIN-S ISOPRENYLCYSTEINE O-METHYLTRANSFERASE"/>
    <property type="match status" value="1"/>
</dbReference>
<evidence type="ECO:0000256" key="3">
    <source>
        <dbReference type="ARBA" id="ARBA00022989"/>
    </source>
</evidence>
<accession>A0A239PP41</accession>
<evidence type="ECO:0000313" key="7">
    <source>
        <dbReference type="EMBL" id="SNT72064.1"/>
    </source>
</evidence>
<dbReference type="OrthoDB" id="9811969at2"/>
<feature type="transmembrane region" description="Helical" evidence="6">
    <location>
        <begin position="110"/>
        <end position="143"/>
    </location>
</feature>
<dbReference type="GO" id="GO:0032259">
    <property type="term" value="P:methylation"/>
    <property type="evidence" value="ECO:0007669"/>
    <property type="project" value="UniProtKB-KW"/>
</dbReference>
<evidence type="ECO:0000256" key="4">
    <source>
        <dbReference type="ARBA" id="ARBA00023136"/>
    </source>
</evidence>
<dbReference type="PANTHER" id="PTHR12714:SF24">
    <property type="entry name" value="SLR1182 PROTEIN"/>
    <property type="match status" value="1"/>
</dbReference>
<evidence type="ECO:0000256" key="5">
    <source>
        <dbReference type="SAM" id="MobiDB-lite"/>
    </source>
</evidence>
<evidence type="ECO:0000256" key="2">
    <source>
        <dbReference type="ARBA" id="ARBA00022692"/>
    </source>
</evidence>
<dbReference type="InterPro" id="IPR007318">
    <property type="entry name" value="Phopholipid_MeTrfase"/>
</dbReference>
<feature type="region of interest" description="Disordered" evidence="5">
    <location>
        <begin position="1"/>
        <end position="23"/>
    </location>
</feature>
<keyword evidence="2 6" id="KW-0812">Transmembrane</keyword>
<reference evidence="7 8" key="1">
    <citation type="submission" date="2017-07" db="EMBL/GenBank/DDBJ databases">
        <authorList>
            <person name="Sun Z.S."/>
            <person name="Albrecht U."/>
            <person name="Echele G."/>
            <person name="Lee C.C."/>
        </authorList>
    </citation>
    <scope>NUCLEOTIDE SEQUENCE [LARGE SCALE GENOMIC DNA]</scope>
    <source>
        <strain evidence="7 8">CGMCC 1.12710</strain>
    </source>
</reference>
<evidence type="ECO:0000256" key="6">
    <source>
        <dbReference type="SAM" id="Phobius"/>
    </source>
</evidence>